<dbReference type="SUPFAM" id="SSF81665">
    <property type="entry name" value="Calcium ATPase, transmembrane domain M"/>
    <property type="match status" value="1"/>
</dbReference>
<evidence type="ECO:0000313" key="2">
    <source>
        <dbReference type="EMBL" id="CCC93268.1"/>
    </source>
</evidence>
<feature type="transmembrane region" description="Helical" evidence="1">
    <location>
        <begin position="455"/>
        <end position="473"/>
    </location>
</feature>
<feature type="transmembrane region" description="Helical" evidence="1">
    <location>
        <begin position="479"/>
        <end position="501"/>
    </location>
</feature>
<evidence type="ECO:0008006" key="3">
    <source>
        <dbReference type="Google" id="ProtNLM"/>
    </source>
</evidence>
<dbReference type="SUPFAM" id="SSF81383">
    <property type="entry name" value="F-box domain"/>
    <property type="match status" value="1"/>
</dbReference>
<dbReference type="InterPro" id="IPR036047">
    <property type="entry name" value="F-box-like_dom_sf"/>
</dbReference>
<keyword evidence="1" id="KW-0472">Membrane</keyword>
<feature type="transmembrane region" description="Helical" evidence="1">
    <location>
        <begin position="311"/>
        <end position="332"/>
    </location>
</feature>
<protein>
    <recommendedName>
        <fullName evidence="3">F-box domain-containing protein</fullName>
    </recommendedName>
</protein>
<name>G0UV54_TRYCI</name>
<sequence length="530" mass="59977">MRSTFLLSFFWIISLYLQQLLRVLLSLLFSFAPLVFSCCLPPYCRDVVSLGRGLSASRTQQHCRLATAMSANPPHLLSLVSGNSGDEMMERHAVQKEREASSSHVRRLPLEILQLIFIEVIKSDNFNFAWVGVLSSVCLQWHFACQHPVMWRFVVKSVFVAYPLLRRMGGVSDNMRGSGHYLAFGPGNSAVYGDAASPATALTSQFLRQIIEDVRSYDERRSYHEYVRHRRVFVVGMMLSCALFIFSLFLFVTICVLEGIDFGGICTPHLSLTLLWTMYFVVFVLIISNIVMETHFEPQPLLPRLQKNKPLIVTSTAVLVIGVFTLALPTLLVHINLMRVTKFNWAWCGVTPFVFFLLWQSYVVFCHILRGVPRAEPAGRWWWCARPADVVLFVLSIPYAFPLCCAVSLYSLSQYVEYGGRVSLLVGVLPLLVSLPVLSMLLLLDFYMKSRTKDLLTGLSLAIASLFPVSLLWTDFRGYSLLPVAIASTLIFVTHLQLVAVRSFRELIEGARRCGRSSRRIVPVRVVSPW</sequence>
<feature type="transmembrane region" description="Helical" evidence="1">
    <location>
        <begin position="232"/>
        <end position="260"/>
    </location>
</feature>
<accession>G0UV54</accession>
<reference evidence="2" key="1">
    <citation type="journal article" date="2012" name="Proc. Natl. Acad. Sci. U.S.A.">
        <title>Antigenic diversity is generated by distinct evolutionary mechanisms in African trypanosome species.</title>
        <authorList>
            <person name="Jackson A.P."/>
            <person name="Berry A."/>
            <person name="Aslett M."/>
            <person name="Allison H.C."/>
            <person name="Burton P."/>
            <person name="Vavrova-Anderson J."/>
            <person name="Brown R."/>
            <person name="Browne H."/>
            <person name="Corton N."/>
            <person name="Hauser H."/>
            <person name="Gamble J."/>
            <person name="Gilderthorp R."/>
            <person name="Marcello L."/>
            <person name="McQuillan J."/>
            <person name="Otto T.D."/>
            <person name="Quail M.A."/>
            <person name="Sanders M.J."/>
            <person name="van Tonder A."/>
            <person name="Ginger M.L."/>
            <person name="Field M.C."/>
            <person name="Barry J.D."/>
            <person name="Hertz-Fowler C."/>
            <person name="Berriman M."/>
        </authorList>
    </citation>
    <scope>NUCLEOTIDE SEQUENCE</scope>
    <source>
        <strain evidence="2">IL3000</strain>
    </source>
</reference>
<keyword evidence="1" id="KW-1133">Transmembrane helix</keyword>
<gene>
    <name evidence="2" type="ORF">TCIL3000_10_270</name>
</gene>
<keyword evidence="1" id="KW-0812">Transmembrane</keyword>
<feature type="transmembrane region" description="Helical" evidence="1">
    <location>
        <begin position="422"/>
        <end position="443"/>
    </location>
</feature>
<evidence type="ECO:0000256" key="1">
    <source>
        <dbReference type="SAM" id="Phobius"/>
    </source>
</evidence>
<feature type="transmembrane region" description="Helical" evidence="1">
    <location>
        <begin position="344"/>
        <end position="369"/>
    </location>
</feature>
<proteinExistence type="predicted"/>
<feature type="transmembrane region" description="Helical" evidence="1">
    <location>
        <begin position="390"/>
        <end position="410"/>
    </location>
</feature>
<dbReference type="VEuPathDB" id="TriTrypDB:TcIL3000_10_270"/>
<organism evidence="2">
    <name type="scientific">Trypanosoma congolense (strain IL3000)</name>
    <dbReference type="NCBI Taxonomy" id="1068625"/>
    <lineage>
        <taxon>Eukaryota</taxon>
        <taxon>Discoba</taxon>
        <taxon>Euglenozoa</taxon>
        <taxon>Kinetoplastea</taxon>
        <taxon>Metakinetoplastina</taxon>
        <taxon>Trypanosomatida</taxon>
        <taxon>Trypanosomatidae</taxon>
        <taxon>Trypanosoma</taxon>
        <taxon>Nannomonas</taxon>
    </lineage>
</organism>
<dbReference type="InterPro" id="IPR023298">
    <property type="entry name" value="ATPase_P-typ_TM_dom_sf"/>
</dbReference>
<dbReference type="EMBL" id="HE575323">
    <property type="protein sequence ID" value="CCC93268.1"/>
    <property type="molecule type" value="Genomic_DNA"/>
</dbReference>
<dbReference type="AlphaFoldDB" id="G0UV54"/>
<feature type="transmembrane region" description="Helical" evidence="1">
    <location>
        <begin position="272"/>
        <end position="291"/>
    </location>
</feature>